<dbReference type="CDD" id="cd00075">
    <property type="entry name" value="HATPase"/>
    <property type="match status" value="1"/>
</dbReference>
<accession>A0A941EH32</accession>
<evidence type="ECO:0000313" key="11">
    <source>
        <dbReference type="Proteomes" id="UP000676325"/>
    </source>
</evidence>
<keyword evidence="4" id="KW-0808">Transferase</keyword>
<feature type="non-terminal residue" evidence="10">
    <location>
        <position position="318"/>
    </location>
</feature>
<evidence type="ECO:0000256" key="6">
    <source>
        <dbReference type="ARBA" id="ARBA00022777"/>
    </source>
</evidence>
<dbReference type="InterPro" id="IPR005467">
    <property type="entry name" value="His_kinase_dom"/>
</dbReference>
<feature type="compositionally biased region" description="Pro residues" evidence="8">
    <location>
        <begin position="275"/>
        <end position="286"/>
    </location>
</feature>
<evidence type="ECO:0000313" key="10">
    <source>
        <dbReference type="EMBL" id="MBR7830545.1"/>
    </source>
</evidence>
<dbReference type="Gene3D" id="3.30.565.10">
    <property type="entry name" value="Histidine kinase-like ATPase, C-terminal domain"/>
    <property type="match status" value="1"/>
</dbReference>
<keyword evidence="7" id="KW-0472">Membrane</keyword>
<keyword evidence="3" id="KW-0597">Phosphoprotein</keyword>
<evidence type="ECO:0000259" key="9">
    <source>
        <dbReference type="PROSITE" id="PS50109"/>
    </source>
</evidence>
<evidence type="ECO:0000256" key="5">
    <source>
        <dbReference type="ARBA" id="ARBA00022692"/>
    </source>
</evidence>
<proteinExistence type="predicted"/>
<dbReference type="GO" id="GO:0000160">
    <property type="term" value="P:phosphorelay signal transduction system"/>
    <property type="evidence" value="ECO:0007669"/>
    <property type="project" value="TreeGrafter"/>
</dbReference>
<organism evidence="10 11">
    <name type="scientific">Actinospica acidithermotolerans</name>
    <dbReference type="NCBI Taxonomy" id="2828514"/>
    <lineage>
        <taxon>Bacteria</taxon>
        <taxon>Bacillati</taxon>
        <taxon>Actinomycetota</taxon>
        <taxon>Actinomycetes</taxon>
        <taxon>Catenulisporales</taxon>
        <taxon>Actinospicaceae</taxon>
        <taxon>Actinospica</taxon>
    </lineage>
</organism>
<evidence type="ECO:0000256" key="1">
    <source>
        <dbReference type="ARBA" id="ARBA00000085"/>
    </source>
</evidence>
<evidence type="ECO:0000256" key="2">
    <source>
        <dbReference type="ARBA" id="ARBA00012438"/>
    </source>
</evidence>
<dbReference type="EMBL" id="JAGSOH010000139">
    <property type="protein sequence ID" value="MBR7830545.1"/>
    <property type="molecule type" value="Genomic_DNA"/>
</dbReference>
<dbReference type="GO" id="GO:0004673">
    <property type="term" value="F:protein histidine kinase activity"/>
    <property type="evidence" value="ECO:0007669"/>
    <property type="project" value="UniProtKB-EC"/>
</dbReference>
<evidence type="ECO:0000256" key="8">
    <source>
        <dbReference type="SAM" id="MobiDB-lite"/>
    </source>
</evidence>
<dbReference type="PANTHER" id="PTHR45436">
    <property type="entry name" value="SENSOR HISTIDINE KINASE YKOH"/>
    <property type="match status" value="1"/>
</dbReference>
<sequence>MRLLRGKGRPTQAPDTESPHAEAVVPPPPAAPPPETLVYELLANVALRDLTVIERVLSVISDVERGEQDPERLALYYALDHDVTRLRRSAENALVLAGAQAPMGHTEPMSLLDVARAAASESADYTRVTVGALPGYAVGPAVADDLAHALAELMDNALDVSPGRTRVTVSGAPASGGVLLAVEDEGIGIPPEMMTDLNHRLTGPLQLDAPATRQMGLFVVAHLARRHGIYVQLQTRRQLGTTAVAFLPSRLLLDPNAFAVPGTRYPGGSAQSSPQPVPRQPEPSQPPVRRQPEPSQPSGRRQPEPSQPQALRLSLYTS</sequence>
<keyword evidence="7" id="KW-1133">Transmembrane helix</keyword>
<dbReference type="PANTHER" id="PTHR45436:SF5">
    <property type="entry name" value="SENSOR HISTIDINE KINASE TRCS"/>
    <property type="match status" value="1"/>
</dbReference>
<dbReference type="SUPFAM" id="SSF55874">
    <property type="entry name" value="ATPase domain of HSP90 chaperone/DNA topoisomerase II/histidine kinase"/>
    <property type="match status" value="1"/>
</dbReference>
<feature type="region of interest" description="Disordered" evidence="8">
    <location>
        <begin position="262"/>
        <end position="318"/>
    </location>
</feature>
<protein>
    <recommendedName>
        <fullName evidence="2">histidine kinase</fullName>
        <ecNumber evidence="2">2.7.13.3</ecNumber>
    </recommendedName>
</protein>
<dbReference type="GO" id="GO:0005886">
    <property type="term" value="C:plasma membrane"/>
    <property type="evidence" value="ECO:0007669"/>
    <property type="project" value="TreeGrafter"/>
</dbReference>
<dbReference type="Pfam" id="PF02518">
    <property type="entry name" value="HATPase_c"/>
    <property type="match status" value="1"/>
</dbReference>
<evidence type="ECO:0000256" key="4">
    <source>
        <dbReference type="ARBA" id="ARBA00022679"/>
    </source>
</evidence>
<keyword evidence="11" id="KW-1185">Reference proteome</keyword>
<feature type="domain" description="Histidine kinase" evidence="9">
    <location>
        <begin position="146"/>
        <end position="251"/>
    </location>
</feature>
<dbReference type="InterPro" id="IPR050428">
    <property type="entry name" value="TCS_sensor_his_kinase"/>
</dbReference>
<evidence type="ECO:0000256" key="3">
    <source>
        <dbReference type="ARBA" id="ARBA00022553"/>
    </source>
</evidence>
<dbReference type="Proteomes" id="UP000676325">
    <property type="component" value="Unassembled WGS sequence"/>
</dbReference>
<gene>
    <name evidence="10" type="ORF">KDK95_29860</name>
</gene>
<dbReference type="SMART" id="SM00387">
    <property type="entry name" value="HATPase_c"/>
    <property type="match status" value="1"/>
</dbReference>
<keyword evidence="6" id="KW-0418">Kinase</keyword>
<dbReference type="RefSeq" id="WP_249162112.1">
    <property type="nucleotide sequence ID" value="NZ_JAGSOH010000139.1"/>
</dbReference>
<comment type="catalytic activity">
    <reaction evidence="1">
        <text>ATP + protein L-histidine = ADP + protein N-phospho-L-histidine.</text>
        <dbReference type="EC" id="2.7.13.3"/>
    </reaction>
</comment>
<feature type="region of interest" description="Disordered" evidence="8">
    <location>
        <begin position="1"/>
        <end position="31"/>
    </location>
</feature>
<reference evidence="10" key="1">
    <citation type="submission" date="2021-04" db="EMBL/GenBank/DDBJ databases">
        <title>Genome based classification of Actinospica acidithermotolerans sp. nov., an actinobacterium isolated from an Indonesian hot spring.</title>
        <authorList>
            <person name="Kusuma A.B."/>
            <person name="Putra K.E."/>
            <person name="Nafisah S."/>
            <person name="Loh J."/>
            <person name="Nouioui I."/>
            <person name="Goodfellow M."/>
        </authorList>
    </citation>
    <scope>NUCLEOTIDE SEQUENCE</scope>
    <source>
        <strain evidence="10">MGRD01-02</strain>
    </source>
</reference>
<dbReference type="PROSITE" id="PS50109">
    <property type="entry name" value="HIS_KIN"/>
    <property type="match status" value="1"/>
</dbReference>
<comment type="caution">
    <text evidence="10">The sequence shown here is derived from an EMBL/GenBank/DDBJ whole genome shotgun (WGS) entry which is preliminary data.</text>
</comment>
<name>A0A941EH32_9ACTN</name>
<dbReference type="InterPro" id="IPR036890">
    <property type="entry name" value="HATPase_C_sf"/>
</dbReference>
<dbReference type="AlphaFoldDB" id="A0A941EH32"/>
<dbReference type="InterPro" id="IPR003594">
    <property type="entry name" value="HATPase_dom"/>
</dbReference>
<evidence type="ECO:0000256" key="7">
    <source>
        <dbReference type="ARBA" id="ARBA00022989"/>
    </source>
</evidence>
<dbReference type="EC" id="2.7.13.3" evidence="2"/>
<keyword evidence="5" id="KW-0812">Transmembrane</keyword>